<dbReference type="Proteomes" id="UP001627154">
    <property type="component" value="Unassembled WGS sequence"/>
</dbReference>
<proteinExistence type="predicted"/>
<organism evidence="2 3">
    <name type="scientific">Trichogramma kaykai</name>
    <dbReference type="NCBI Taxonomy" id="54128"/>
    <lineage>
        <taxon>Eukaryota</taxon>
        <taxon>Metazoa</taxon>
        <taxon>Ecdysozoa</taxon>
        <taxon>Arthropoda</taxon>
        <taxon>Hexapoda</taxon>
        <taxon>Insecta</taxon>
        <taxon>Pterygota</taxon>
        <taxon>Neoptera</taxon>
        <taxon>Endopterygota</taxon>
        <taxon>Hymenoptera</taxon>
        <taxon>Apocrita</taxon>
        <taxon>Proctotrupomorpha</taxon>
        <taxon>Chalcidoidea</taxon>
        <taxon>Trichogrammatidae</taxon>
        <taxon>Trichogramma</taxon>
    </lineage>
</organism>
<evidence type="ECO:0000313" key="3">
    <source>
        <dbReference type="Proteomes" id="UP001627154"/>
    </source>
</evidence>
<dbReference type="EMBL" id="JBJJXI010000074">
    <property type="protein sequence ID" value="KAL3396145.1"/>
    <property type="molecule type" value="Genomic_DNA"/>
</dbReference>
<dbReference type="Pfam" id="PF20209">
    <property type="entry name" value="DUF6570"/>
    <property type="match status" value="1"/>
</dbReference>
<evidence type="ECO:0000313" key="2">
    <source>
        <dbReference type="EMBL" id="KAL3396145.1"/>
    </source>
</evidence>
<name>A0ABD2WT86_9HYME</name>
<protein>
    <recommendedName>
        <fullName evidence="1">DUF6570 domain-containing protein</fullName>
    </recommendedName>
</protein>
<dbReference type="AlphaFoldDB" id="A0ABD2WT86"/>
<comment type="caution">
    <text evidence="2">The sequence shown here is derived from an EMBL/GenBank/DDBJ whole genome shotgun (WGS) entry which is preliminary data.</text>
</comment>
<dbReference type="InterPro" id="IPR046700">
    <property type="entry name" value="DUF6570"/>
</dbReference>
<sequence length="331" mass="39129">MAETENLKFPIIPDYITNLSPIEERMVSPYIPFMQIKALQPYALNSQLSLQGSVVNIVTDVNEMINVLPRRFNELSVVQIKLKRHIEHQSNYMFETIKPSNICKALKFLKDTPFYKENNIQINNTFFENYENNDKNINFIVDEQDLENSKKNNDENLPGKINELKNNENELLDTYELNDEVLLVDNNELSNKTQNSIVIAPGQDKQPLPWHKLQNYDELCFPRIFGGYHFDKQNTLTYSERVLSEIRRKDRRSCIPTRLLFMAKQKLEKSVFSNMNICLRKIYKNENLKAENVLNTKTLNDIYRSDEGYQFLKQVRSSPSYWQEKKNIYFQ</sequence>
<keyword evidence="3" id="KW-1185">Reference proteome</keyword>
<accession>A0ABD2WT86</accession>
<feature type="domain" description="DUF6570" evidence="1">
    <location>
        <begin position="6"/>
        <end position="124"/>
    </location>
</feature>
<reference evidence="2 3" key="1">
    <citation type="journal article" date="2024" name="bioRxiv">
        <title>A reference genome for Trichogramma kaykai: A tiny desert-dwelling parasitoid wasp with competing sex-ratio distorters.</title>
        <authorList>
            <person name="Culotta J."/>
            <person name="Lindsey A.R."/>
        </authorList>
    </citation>
    <scope>NUCLEOTIDE SEQUENCE [LARGE SCALE GENOMIC DNA]</scope>
    <source>
        <strain evidence="2 3">KSX58</strain>
    </source>
</reference>
<evidence type="ECO:0000259" key="1">
    <source>
        <dbReference type="Pfam" id="PF20209"/>
    </source>
</evidence>
<gene>
    <name evidence="2" type="ORF">TKK_010010</name>
</gene>